<dbReference type="PROSITE" id="PS51257">
    <property type="entry name" value="PROKAR_LIPOPROTEIN"/>
    <property type="match status" value="1"/>
</dbReference>
<sequence length="166" mass="18420">MKNLLILFCGLILTFISCKTEKKETPAVKETPKTEFASFGEKISNDGALTKEEALAKYGTLKVGDTVVVKFASKINEVCSKKGCWMKVPVSDSEEVMVRFKDYGFFMPLDSNGKEVIVEGKAFIKETSVDELKHYAEDAGKSKEEIAKITEPKLEKAFLAHGVLLK</sequence>
<dbReference type="Pfam" id="PF16267">
    <property type="entry name" value="DUF4920"/>
    <property type="match status" value="1"/>
</dbReference>
<evidence type="ECO:0008006" key="3">
    <source>
        <dbReference type="Google" id="ProtNLM"/>
    </source>
</evidence>
<keyword evidence="2" id="KW-1185">Reference proteome</keyword>
<proteinExistence type="predicted"/>
<protein>
    <recommendedName>
        <fullName evidence="3">DUF4920 domain-containing protein</fullName>
    </recommendedName>
</protein>
<dbReference type="EMBL" id="CAXIXY010000003">
    <property type="protein sequence ID" value="CAL2077145.1"/>
    <property type="molecule type" value="Genomic_DNA"/>
</dbReference>
<reference evidence="1 2" key="1">
    <citation type="submission" date="2024-05" db="EMBL/GenBank/DDBJ databases">
        <authorList>
            <person name="Duchaud E."/>
        </authorList>
    </citation>
    <scope>NUCLEOTIDE SEQUENCE [LARGE SCALE GENOMIC DNA]</scope>
    <source>
        <strain evidence="1">Ena-SAMPLE-TAB-13-05-2024-13:56:06:370-140302</strain>
    </source>
</reference>
<name>A0ABM9NSD5_9FLAO</name>
<evidence type="ECO:0000313" key="1">
    <source>
        <dbReference type="EMBL" id="CAL2077145.1"/>
    </source>
</evidence>
<dbReference type="InterPro" id="IPR032577">
    <property type="entry name" value="DUF4920"/>
</dbReference>
<accession>A0ABM9NSD5</accession>
<dbReference type="RefSeq" id="WP_348710076.1">
    <property type="nucleotide sequence ID" value="NZ_CAXIXY010000003.1"/>
</dbReference>
<dbReference type="Proteomes" id="UP001497416">
    <property type="component" value="Unassembled WGS sequence"/>
</dbReference>
<gene>
    <name evidence="1" type="ORF">T190607A01A_10481</name>
</gene>
<comment type="caution">
    <text evidence="1">The sequence shown here is derived from an EMBL/GenBank/DDBJ whole genome shotgun (WGS) entry which is preliminary data.</text>
</comment>
<organism evidence="1 2">
    <name type="scientific">Tenacibaculum platacis</name>
    <dbReference type="NCBI Taxonomy" id="3137852"/>
    <lineage>
        <taxon>Bacteria</taxon>
        <taxon>Pseudomonadati</taxon>
        <taxon>Bacteroidota</taxon>
        <taxon>Flavobacteriia</taxon>
        <taxon>Flavobacteriales</taxon>
        <taxon>Flavobacteriaceae</taxon>
        <taxon>Tenacibaculum</taxon>
    </lineage>
</organism>
<evidence type="ECO:0000313" key="2">
    <source>
        <dbReference type="Proteomes" id="UP001497416"/>
    </source>
</evidence>